<dbReference type="Proteomes" id="UP000283492">
    <property type="component" value="Unassembled WGS sequence"/>
</dbReference>
<dbReference type="RefSeq" id="WP_118581642.1">
    <property type="nucleotide sequence ID" value="NZ_CABJFX010000015.1"/>
</dbReference>
<evidence type="ECO:0000313" key="1">
    <source>
        <dbReference type="EMBL" id="RHA88270.1"/>
    </source>
</evidence>
<evidence type="ECO:0000313" key="3">
    <source>
        <dbReference type="Proteomes" id="UP000283492"/>
    </source>
</evidence>
<evidence type="ECO:0000313" key="4">
    <source>
        <dbReference type="Proteomes" id="UP000286271"/>
    </source>
</evidence>
<reference evidence="3 4" key="1">
    <citation type="submission" date="2018-08" db="EMBL/GenBank/DDBJ databases">
        <title>A genome reference for cultivated species of the human gut microbiota.</title>
        <authorList>
            <person name="Zou Y."/>
            <person name="Xue W."/>
            <person name="Luo G."/>
        </authorList>
    </citation>
    <scope>NUCLEOTIDE SEQUENCE [LARGE SCALE GENOMIC DNA]</scope>
    <source>
        <strain evidence="2 4">AM27-11</strain>
        <strain evidence="1 3">AM42-1AC</strain>
    </source>
</reference>
<gene>
    <name evidence="2" type="ORF">DW707_04895</name>
    <name evidence="1" type="ORF">DW914_09490</name>
</gene>
<evidence type="ECO:0000313" key="2">
    <source>
        <dbReference type="EMBL" id="RHE99066.1"/>
    </source>
</evidence>
<dbReference type="EMBL" id="QSFX01000015">
    <property type="protein sequence ID" value="RHA88270.1"/>
    <property type="molecule type" value="Genomic_DNA"/>
</dbReference>
<dbReference type="AlphaFoldDB" id="A0A3R6E7C1"/>
<organism evidence="1 3">
    <name type="scientific">Roseburia inulinivorans</name>
    <dbReference type="NCBI Taxonomy" id="360807"/>
    <lineage>
        <taxon>Bacteria</taxon>
        <taxon>Bacillati</taxon>
        <taxon>Bacillota</taxon>
        <taxon>Clostridia</taxon>
        <taxon>Lachnospirales</taxon>
        <taxon>Lachnospiraceae</taxon>
        <taxon>Roseburia</taxon>
    </lineage>
</organism>
<name>A0A3R6E7C1_9FIRM</name>
<dbReference type="EMBL" id="QSKW01000005">
    <property type="protein sequence ID" value="RHE99066.1"/>
    <property type="molecule type" value="Genomic_DNA"/>
</dbReference>
<accession>A0A3R6E7C1</accession>
<sequence>MDNISLKTGVKEIAIRNEDDEVVTILKINTSDSSTFNKFNLIAEHLHELSAKSQQEIKKWYEDHGKHDQDITIEDVCAINSIRTKFLKNICDELDELFGKGTIEQIYGNIIPDEVAITEFVDSVTPIVSRFFNERIAENKKKYSSSRKPNQKITSNN</sequence>
<protein>
    <submittedName>
        <fullName evidence="1">Uncharacterized protein</fullName>
    </submittedName>
</protein>
<proteinExistence type="predicted"/>
<comment type="caution">
    <text evidence="1">The sequence shown here is derived from an EMBL/GenBank/DDBJ whole genome shotgun (WGS) entry which is preliminary data.</text>
</comment>
<dbReference type="Proteomes" id="UP000286271">
    <property type="component" value="Unassembled WGS sequence"/>
</dbReference>